<dbReference type="AlphaFoldDB" id="A0A0U9HB80"/>
<sequence>MTTMIEGLVKRFGQTTALKKIDIEIQDGEFIAILDPSGCGKTTLLRLFSWLRFPNRRKYYNWGETGEQQACHPPARETKYRDGVPIIPYGHI</sequence>
<dbReference type="Pfam" id="PF00005">
    <property type="entry name" value="ABC_tran"/>
    <property type="match status" value="1"/>
</dbReference>
<reference evidence="4" key="1">
    <citation type="submission" date="2015-07" db="EMBL/GenBank/DDBJ databases">
        <title>Draft Genome Sequence of Oceanobacillus picturae Heshi-B3 that Was Isolated from Fermented Rice Bran with Aging Salted Mackerel, Which Was Named Heshiko as Traditional Fermented Seafood in Japan.</title>
        <authorList>
            <person name="Akuzawa S."/>
            <person name="Nakagawa J."/>
            <person name="Kanekatsu T."/>
            <person name="Kanesaki Y."/>
            <person name="Suzuki T."/>
        </authorList>
    </citation>
    <scope>NUCLEOTIDE SEQUENCE [LARGE SCALE GENOMIC DNA]</scope>
    <source>
        <strain evidence="4">Heshi-B3</strain>
    </source>
</reference>
<keyword evidence="3" id="KW-0067">ATP-binding</keyword>
<dbReference type="InterPro" id="IPR027417">
    <property type="entry name" value="P-loop_NTPase"/>
</dbReference>
<protein>
    <submittedName>
        <fullName evidence="3">Sugar ABC transporter ATP-binding protein</fullName>
    </submittedName>
</protein>
<feature type="domain" description="ABC transporter" evidence="2">
    <location>
        <begin position="18"/>
        <end position="51"/>
    </location>
</feature>
<organism evidence="3 4">
    <name type="scientific">Oceanobacillus picturae</name>
    <dbReference type="NCBI Taxonomy" id="171693"/>
    <lineage>
        <taxon>Bacteria</taxon>
        <taxon>Bacillati</taxon>
        <taxon>Bacillota</taxon>
        <taxon>Bacilli</taxon>
        <taxon>Bacillales</taxon>
        <taxon>Bacillaceae</taxon>
        <taxon>Oceanobacillus</taxon>
    </lineage>
</organism>
<dbReference type="Gene3D" id="3.40.50.300">
    <property type="entry name" value="P-loop containing nucleotide triphosphate hydrolases"/>
    <property type="match status" value="1"/>
</dbReference>
<dbReference type="InterPro" id="IPR003439">
    <property type="entry name" value="ABC_transporter-like_ATP-bd"/>
</dbReference>
<keyword evidence="3" id="KW-0547">Nucleotide-binding</keyword>
<dbReference type="GO" id="GO:0016887">
    <property type="term" value="F:ATP hydrolysis activity"/>
    <property type="evidence" value="ECO:0007669"/>
    <property type="project" value="InterPro"/>
</dbReference>
<evidence type="ECO:0000259" key="2">
    <source>
        <dbReference type="Pfam" id="PF00005"/>
    </source>
</evidence>
<dbReference type="EMBL" id="BBXV01000088">
    <property type="protein sequence ID" value="GAQ19950.1"/>
    <property type="molecule type" value="Genomic_DNA"/>
</dbReference>
<evidence type="ECO:0000313" key="4">
    <source>
        <dbReference type="Proteomes" id="UP000052946"/>
    </source>
</evidence>
<gene>
    <name evidence="3" type="ORF">OPHB3_3936</name>
</gene>
<evidence type="ECO:0000313" key="3">
    <source>
        <dbReference type="EMBL" id="GAQ19950.1"/>
    </source>
</evidence>
<accession>A0A0U9HB80</accession>
<dbReference type="PANTHER" id="PTHR42781">
    <property type="entry name" value="SPERMIDINE/PUTRESCINE IMPORT ATP-BINDING PROTEIN POTA"/>
    <property type="match status" value="1"/>
</dbReference>
<dbReference type="PANTHER" id="PTHR42781:SF4">
    <property type="entry name" value="SPERMIDINE_PUTRESCINE IMPORT ATP-BINDING PROTEIN POTA"/>
    <property type="match status" value="1"/>
</dbReference>
<comment type="caution">
    <text evidence="3">The sequence shown here is derived from an EMBL/GenBank/DDBJ whole genome shotgun (WGS) entry which is preliminary data.</text>
</comment>
<proteinExistence type="predicted"/>
<keyword evidence="1" id="KW-0813">Transport</keyword>
<evidence type="ECO:0000256" key="1">
    <source>
        <dbReference type="ARBA" id="ARBA00022448"/>
    </source>
</evidence>
<dbReference type="Proteomes" id="UP000052946">
    <property type="component" value="Unassembled WGS sequence"/>
</dbReference>
<dbReference type="GO" id="GO:0005524">
    <property type="term" value="F:ATP binding"/>
    <property type="evidence" value="ECO:0007669"/>
    <property type="project" value="UniProtKB-KW"/>
</dbReference>
<name>A0A0U9HB80_9BACI</name>
<dbReference type="InterPro" id="IPR050093">
    <property type="entry name" value="ABC_SmlMolc_Importer"/>
</dbReference>
<reference evidence="3 4" key="2">
    <citation type="journal article" date="2016" name="Genome Announc.">
        <title>Draft Genome Sequence of Oceanobacillus picturae Heshi-B3, Isolated from Fermented Rice Bran in a Traditional Japanese Seafood Dish.</title>
        <authorList>
            <person name="Akuzawa S."/>
            <person name="Nagaoka J."/>
            <person name="Kanekatsu M."/>
            <person name="Kanesaki Y."/>
            <person name="Suzuki T."/>
        </authorList>
    </citation>
    <scope>NUCLEOTIDE SEQUENCE [LARGE SCALE GENOMIC DNA]</scope>
    <source>
        <strain evidence="3 4">Heshi-B3</strain>
    </source>
</reference>
<dbReference type="SUPFAM" id="SSF52540">
    <property type="entry name" value="P-loop containing nucleoside triphosphate hydrolases"/>
    <property type="match status" value="1"/>
</dbReference>